<evidence type="ECO:0000313" key="3">
    <source>
        <dbReference type="Proteomes" id="UP000738376"/>
    </source>
</evidence>
<keyword evidence="3" id="KW-1185">Reference proteome</keyword>
<dbReference type="InterPro" id="IPR036388">
    <property type="entry name" value="WH-like_DNA-bd_sf"/>
</dbReference>
<reference evidence="2 3" key="1">
    <citation type="submission" date="2020-03" db="EMBL/GenBank/DDBJ databases">
        <title>Draft Genome Sequence of 2-Methylisoborneol Producing Pseudanabaena yagii Strain GIHE-NHR1 Isolated from North Han River in South Korea.</title>
        <authorList>
            <person name="Jeong J."/>
        </authorList>
    </citation>
    <scope>NUCLEOTIDE SEQUENCE [LARGE SCALE GENOMIC DNA]</scope>
    <source>
        <strain evidence="2 3">GIHE-NHR1</strain>
    </source>
</reference>
<evidence type="ECO:0000313" key="2">
    <source>
        <dbReference type="EMBL" id="NMF60059.1"/>
    </source>
</evidence>
<dbReference type="Gene3D" id="1.10.10.10">
    <property type="entry name" value="Winged helix-like DNA-binding domain superfamily/Winged helix DNA-binding domain"/>
    <property type="match status" value="1"/>
</dbReference>
<dbReference type="EMBL" id="JAAVJL010000002">
    <property type="protein sequence ID" value="NMF60059.1"/>
    <property type="molecule type" value="Genomic_DNA"/>
</dbReference>
<dbReference type="RefSeq" id="WP_169365013.1">
    <property type="nucleotide sequence ID" value="NZ_JAAVJL010000002.1"/>
</dbReference>
<comment type="caution">
    <text evidence="2">The sequence shown here is derived from an EMBL/GenBank/DDBJ whole genome shotgun (WGS) entry which is preliminary data.</text>
</comment>
<protein>
    <submittedName>
        <fullName evidence="2">Helix-turn-helix transcriptional regulator</fullName>
    </submittedName>
</protein>
<feature type="domain" description="Transcription regulator PadR N-terminal" evidence="1">
    <location>
        <begin position="19"/>
        <end position="96"/>
    </location>
</feature>
<dbReference type="PANTHER" id="PTHR33169">
    <property type="entry name" value="PADR-FAMILY TRANSCRIPTIONAL REGULATOR"/>
    <property type="match status" value="1"/>
</dbReference>
<dbReference type="Pfam" id="PF03551">
    <property type="entry name" value="PadR"/>
    <property type="match status" value="1"/>
</dbReference>
<evidence type="ECO:0000259" key="1">
    <source>
        <dbReference type="Pfam" id="PF03551"/>
    </source>
</evidence>
<dbReference type="InterPro" id="IPR005149">
    <property type="entry name" value="Tscrpt_reg_PadR_N"/>
</dbReference>
<accession>A0ABX1LZ64</accession>
<dbReference type="SUPFAM" id="SSF46785">
    <property type="entry name" value="Winged helix' DNA-binding domain"/>
    <property type="match status" value="1"/>
</dbReference>
<sequence length="113" mass="12720">MARKKSDDPLDLTPTEEMVLYAVRDRERYGLEIIDAIEKASGGRRKIGFSSLYPTLKKLEEKGFVTSRWGDETPEELTGARRRYYVIAGEGSRALNAKEVFLSGLRSVMSMGV</sequence>
<name>A0ABX1LZ64_9CYAN</name>
<dbReference type="InterPro" id="IPR052509">
    <property type="entry name" value="Metal_resp_DNA-bind_regulator"/>
</dbReference>
<dbReference type="InterPro" id="IPR036390">
    <property type="entry name" value="WH_DNA-bd_sf"/>
</dbReference>
<dbReference type="PANTHER" id="PTHR33169:SF14">
    <property type="entry name" value="TRANSCRIPTIONAL REGULATOR RV3488"/>
    <property type="match status" value="1"/>
</dbReference>
<dbReference type="Proteomes" id="UP000738376">
    <property type="component" value="Unassembled WGS sequence"/>
</dbReference>
<gene>
    <name evidence="2" type="ORF">HC246_19035</name>
</gene>
<organism evidence="2 3">
    <name type="scientific">Pseudanabaena yagii GIHE-NHR1</name>
    <dbReference type="NCBI Taxonomy" id="2722753"/>
    <lineage>
        <taxon>Bacteria</taxon>
        <taxon>Bacillati</taxon>
        <taxon>Cyanobacteriota</taxon>
        <taxon>Cyanophyceae</taxon>
        <taxon>Pseudanabaenales</taxon>
        <taxon>Pseudanabaenaceae</taxon>
        <taxon>Pseudanabaena</taxon>
        <taxon>Pseudanabaena yagii</taxon>
    </lineage>
</organism>
<proteinExistence type="predicted"/>